<dbReference type="Pfam" id="PF13202">
    <property type="entry name" value="EF-hand_5"/>
    <property type="match status" value="1"/>
</dbReference>
<dbReference type="PROSITE" id="PS00018">
    <property type="entry name" value="EF_HAND_1"/>
    <property type="match status" value="2"/>
</dbReference>
<evidence type="ECO:0000256" key="7">
    <source>
        <dbReference type="ARBA" id="ARBA00022737"/>
    </source>
</evidence>
<evidence type="ECO:0000256" key="16">
    <source>
        <dbReference type="SAM" id="MobiDB-lite"/>
    </source>
</evidence>
<dbReference type="Proteomes" id="UP000001554">
    <property type="component" value="Chromosome 6"/>
</dbReference>
<comment type="pathway">
    <text evidence="15">Phospholipid metabolism.</text>
</comment>
<feature type="domain" description="EF-hand" evidence="18">
    <location>
        <begin position="439"/>
        <end position="474"/>
    </location>
</feature>
<comment type="subcellular location">
    <subcellularLocation>
        <location evidence="1">Membrane</location>
    </subcellularLocation>
</comment>
<dbReference type="PANTHER" id="PTHR23063">
    <property type="entry name" value="PHOSPHOLIPID ACYLTRANSFERASE"/>
    <property type="match status" value="1"/>
</dbReference>
<protein>
    <submittedName>
        <fullName evidence="20">Lysophosphatidylcholine acyltransferase 2-like isoform X2</fullName>
    </submittedName>
</protein>
<keyword evidence="9 17" id="KW-1133">Transmembrane helix</keyword>
<dbReference type="InterPro" id="IPR045252">
    <property type="entry name" value="LPCAT1-like"/>
</dbReference>
<comment type="similarity">
    <text evidence="3">Belongs to the 1-acyl-sn-glycerol-3-phosphate acyltransferase family.</text>
</comment>
<sequence length="521" mass="58451">MPGKFRLPRQKSLIAPMIRNPFIHDLRLSTLDKIQIAVGSVTIAPIRFLFLLLLLLLSWLIATIATMGMDTSKPMTGWRKFCKRILVIMGRTMYFFMGFHNIEIRGKPAPSSEAPLMTCAPHSTYFDIITIFVGEGLASGVSRKENSTIPLIGALTKSTQPVLVDREDPNSRRNTIEEIKKRAQSAGAWPQVIIFPEGTCTNRSCLINFKQGAFLPGMPVQPVALKYPNKLDTFTWTWQGPGGLKILWYTLCQFHNRLEVEFLPVYHPSEEEKNNAKLYAVNVRAKIAAVLNLPTTDHTFDDCMLMVAAGKSDMPMDAGLVEFQKLREKLGLKLEDMRQLLKKYSSIAGKEGGVIGIDDFAKHLNLPVTEPLKELFSMYDRDGSGRIDFREYVIGLSVVSQPANTEETLQMAFKMFDTEGNGKITEASLAAILRSAFNMETMDVSDLFKAVDTNGNGVITYDEFEAFSKAHPEYAGLFKTYQDLKREEELTLVEEEMENLDEEDSSNLEVLGSPEEGKKDA</sequence>
<feature type="domain" description="EF-hand" evidence="18">
    <location>
        <begin position="404"/>
        <end position="438"/>
    </location>
</feature>
<dbReference type="InterPro" id="IPR002123">
    <property type="entry name" value="Plipid/glycerol_acylTrfase"/>
</dbReference>
<keyword evidence="12" id="KW-0594">Phospholipid biosynthesis</keyword>
<evidence type="ECO:0000256" key="13">
    <source>
        <dbReference type="ARBA" id="ARBA00023264"/>
    </source>
</evidence>
<dbReference type="Pfam" id="PF01553">
    <property type="entry name" value="Acyltransferase"/>
    <property type="match status" value="1"/>
</dbReference>
<keyword evidence="14" id="KW-0012">Acyltransferase</keyword>
<dbReference type="FunFam" id="1.10.238.10:FF:000003">
    <property type="entry name" value="Calmodulin A"/>
    <property type="match status" value="1"/>
</dbReference>
<dbReference type="CDD" id="cd07991">
    <property type="entry name" value="LPLAT_LPCAT1-like"/>
    <property type="match status" value="1"/>
</dbReference>
<dbReference type="GO" id="GO:0016020">
    <property type="term" value="C:membrane"/>
    <property type="evidence" value="ECO:0007669"/>
    <property type="project" value="UniProtKB-SubCell"/>
</dbReference>
<reference evidence="19" key="1">
    <citation type="journal article" date="2020" name="Nat. Ecol. Evol.">
        <title>Deeply conserved synteny resolves early events in vertebrate evolution.</title>
        <authorList>
            <person name="Simakov O."/>
            <person name="Marletaz F."/>
            <person name="Yue J.X."/>
            <person name="O'Connell B."/>
            <person name="Jenkins J."/>
            <person name="Brandt A."/>
            <person name="Calef R."/>
            <person name="Tung C.H."/>
            <person name="Huang T.K."/>
            <person name="Schmutz J."/>
            <person name="Satoh N."/>
            <person name="Yu J.K."/>
            <person name="Putnam N.H."/>
            <person name="Green R.E."/>
            <person name="Rokhsar D.S."/>
        </authorList>
    </citation>
    <scope>NUCLEOTIDE SEQUENCE [LARGE SCALE GENOMIC DNA]</scope>
    <source>
        <strain evidence="19">S238N-H82</strain>
    </source>
</reference>
<dbReference type="GO" id="GO:0047184">
    <property type="term" value="F:1-acylglycerophosphocholine O-acyltransferase activity"/>
    <property type="evidence" value="ECO:0007669"/>
    <property type="project" value="UniProtKB-ARBA"/>
</dbReference>
<accession>A0A9J7L9U6</accession>
<reference evidence="20" key="2">
    <citation type="submission" date="2025-08" db="UniProtKB">
        <authorList>
            <consortium name="RefSeq"/>
        </authorList>
    </citation>
    <scope>IDENTIFICATION</scope>
    <source>
        <strain evidence="20">S238N-H82</strain>
        <tissue evidence="20">Testes</tissue>
    </source>
</reference>
<evidence type="ECO:0000256" key="2">
    <source>
        <dbReference type="ARBA" id="ARBA00005074"/>
    </source>
</evidence>
<feature type="domain" description="EF-hand" evidence="18">
    <location>
        <begin position="367"/>
        <end position="402"/>
    </location>
</feature>
<dbReference type="PANTHER" id="PTHR23063:SF52">
    <property type="entry name" value="LYSOPHOSPHATIDYLCHOLINE ACYLTRANSFERASE"/>
    <property type="match status" value="1"/>
</dbReference>
<evidence type="ECO:0000256" key="15">
    <source>
        <dbReference type="ARBA" id="ARBA00025707"/>
    </source>
</evidence>
<dbReference type="Pfam" id="PF13499">
    <property type="entry name" value="EF-hand_7"/>
    <property type="match status" value="1"/>
</dbReference>
<evidence type="ECO:0000256" key="9">
    <source>
        <dbReference type="ARBA" id="ARBA00022989"/>
    </source>
</evidence>
<evidence type="ECO:0000256" key="12">
    <source>
        <dbReference type="ARBA" id="ARBA00023209"/>
    </source>
</evidence>
<feature type="transmembrane region" description="Helical" evidence="17">
    <location>
        <begin position="48"/>
        <end position="69"/>
    </location>
</feature>
<evidence type="ECO:0000256" key="6">
    <source>
        <dbReference type="ARBA" id="ARBA00022692"/>
    </source>
</evidence>
<keyword evidence="19" id="KW-1185">Reference proteome</keyword>
<dbReference type="SMART" id="SM00563">
    <property type="entry name" value="PlsC"/>
    <property type="match status" value="1"/>
</dbReference>
<evidence type="ECO:0000256" key="17">
    <source>
        <dbReference type="SAM" id="Phobius"/>
    </source>
</evidence>
<evidence type="ECO:0000256" key="8">
    <source>
        <dbReference type="ARBA" id="ARBA00022837"/>
    </source>
</evidence>
<dbReference type="InterPro" id="IPR011992">
    <property type="entry name" value="EF-hand-dom_pair"/>
</dbReference>
<evidence type="ECO:0000256" key="1">
    <source>
        <dbReference type="ARBA" id="ARBA00004370"/>
    </source>
</evidence>
<gene>
    <name evidence="20" type="primary">LOC118417390</name>
</gene>
<feature type="compositionally biased region" description="Acidic residues" evidence="16">
    <location>
        <begin position="496"/>
        <end position="506"/>
    </location>
</feature>
<dbReference type="PROSITE" id="PS50222">
    <property type="entry name" value="EF_HAND_2"/>
    <property type="match status" value="3"/>
</dbReference>
<dbReference type="InterPro" id="IPR002048">
    <property type="entry name" value="EF_hand_dom"/>
</dbReference>
<evidence type="ECO:0000256" key="14">
    <source>
        <dbReference type="ARBA" id="ARBA00023315"/>
    </source>
</evidence>
<dbReference type="CDD" id="cd00051">
    <property type="entry name" value="EFh"/>
    <property type="match status" value="2"/>
</dbReference>
<dbReference type="Gene3D" id="1.10.238.10">
    <property type="entry name" value="EF-hand"/>
    <property type="match status" value="1"/>
</dbReference>
<evidence type="ECO:0000256" key="4">
    <source>
        <dbReference type="ARBA" id="ARBA00022516"/>
    </source>
</evidence>
<keyword evidence="4" id="KW-0444">Lipid biosynthesis</keyword>
<keyword evidence="13" id="KW-1208">Phospholipid metabolism</keyword>
<evidence type="ECO:0000313" key="19">
    <source>
        <dbReference type="Proteomes" id="UP000001554"/>
    </source>
</evidence>
<dbReference type="InterPro" id="IPR018247">
    <property type="entry name" value="EF_Hand_1_Ca_BS"/>
</dbReference>
<keyword evidence="5" id="KW-0808">Transferase</keyword>
<evidence type="ECO:0000256" key="10">
    <source>
        <dbReference type="ARBA" id="ARBA00023098"/>
    </source>
</evidence>
<evidence type="ECO:0000256" key="11">
    <source>
        <dbReference type="ARBA" id="ARBA00023136"/>
    </source>
</evidence>
<dbReference type="GeneID" id="118417390"/>
<dbReference type="GO" id="GO:0005509">
    <property type="term" value="F:calcium ion binding"/>
    <property type="evidence" value="ECO:0007669"/>
    <property type="project" value="InterPro"/>
</dbReference>
<dbReference type="GO" id="GO:0008654">
    <property type="term" value="P:phospholipid biosynthetic process"/>
    <property type="evidence" value="ECO:0007669"/>
    <property type="project" value="UniProtKB-KW"/>
</dbReference>
<evidence type="ECO:0000313" key="20">
    <source>
        <dbReference type="RefSeq" id="XP_035678838.1"/>
    </source>
</evidence>
<organism evidence="19 20">
    <name type="scientific">Branchiostoma floridae</name>
    <name type="common">Florida lancelet</name>
    <name type="synonym">Amphioxus</name>
    <dbReference type="NCBI Taxonomy" id="7739"/>
    <lineage>
        <taxon>Eukaryota</taxon>
        <taxon>Metazoa</taxon>
        <taxon>Chordata</taxon>
        <taxon>Cephalochordata</taxon>
        <taxon>Leptocardii</taxon>
        <taxon>Amphioxiformes</taxon>
        <taxon>Branchiostomatidae</taxon>
        <taxon>Branchiostoma</taxon>
    </lineage>
</organism>
<keyword evidence="7" id="KW-0677">Repeat</keyword>
<dbReference type="PRINTS" id="PR00450">
    <property type="entry name" value="RECOVERIN"/>
</dbReference>
<evidence type="ECO:0000259" key="18">
    <source>
        <dbReference type="PROSITE" id="PS50222"/>
    </source>
</evidence>
<comment type="pathway">
    <text evidence="2">Lipid metabolism; phospholipid metabolism.</text>
</comment>
<dbReference type="SUPFAM" id="SSF47473">
    <property type="entry name" value="EF-hand"/>
    <property type="match status" value="1"/>
</dbReference>
<dbReference type="RefSeq" id="XP_035678838.1">
    <property type="nucleotide sequence ID" value="XM_035822945.1"/>
</dbReference>
<keyword evidence="11 17" id="KW-0472">Membrane</keyword>
<dbReference type="SMART" id="SM00054">
    <property type="entry name" value="EFh"/>
    <property type="match status" value="3"/>
</dbReference>
<name>A0A9J7L9U6_BRAFL</name>
<evidence type="ECO:0000256" key="5">
    <source>
        <dbReference type="ARBA" id="ARBA00022679"/>
    </source>
</evidence>
<dbReference type="AlphaFoldDB" id="A0A9J7L9U6"/>
<keyword evidence="8" id="KW-0106">Calcium</keyword>
<evidence type="ECO:0000256" key="3">
    <source>
        <dbReference type="ARBA" id="ARBA00008655"/>
    </source>
</evidence>
<proteinExistence type="inferred from homology"/>
<feature type="region of interest" description="Disordered" evidence="16">
    <location>
        <begin position="496"/>
        <end position="521"/>
    </location>
</feature>
<keyword evidence="10" id="KW-0443">Lipid metabolism</keyword>
<keyword evidence="6 17" id="KW-0812">Transmembrane</keyword>
<dbReference type="SUPFAM" id="SSF69593">
    <property type="entry name" value="Glycerol-3-phosphate (1)-acyltransferase"/>
    <property type="match status" value="1"/>
</dbReference>